<name>A0ABT6FI39_9BACT</name>
<keyword evidence="2" id="KW-1185">Reference proteome</keyword>
<organism evidence="1 2">
    <name type="scientific">Paludisphaera mucosa</name>
    <dbReference type="NCBI Taxonomy" id="3030827"/>
    <lineage>
        <taxon>Bacteria</taxon>
        <taxon>Pseudomonadati</taxon>
        <taxon>Planctomycetota</taxon>
        <taxon>Planctomycetia</taxon>
        <taxon>Isosphaerales</taxon>
        <taxon>Isosphaeraceae</taxon>
        <taxon>Paludisphaera</taxon>
    </lineage>
</organism>
<comment type="caution">
    <text evidence="1">The sequence shown here is derived from an EMBL/GenBank/DDBJ whole genome shotgun (WGS) entry which is preliminary data.</text>
</comment>
<evidence type="ECO:0000313" key="2">
    <source>
        <dbReference type="Proteomes" id="UP001216907"/>
    </source>
</evidence>
<proteinExistence type="predicted"/>
<sequence length="282" mass="31796">MSKAPTQYRLVIFDAIDDPKELRELICKATGAHPTDAVQWLARTPGTWPWPLEEETARTLLDGLYDFGVAAEARRTDQMPDLSPPRTIHRAACLDDGLRIEGLRGEPTHWVPWDRIELICAGRTGGDEPGSAPQPRWPSAVVAGVRALALRKPRPLNLRTPRPAREPVAEVLVVRKDPRIAFRFVENQMNYAYLGDRLKGSAAENFPIFLGDLCRRAKSAYLSESTTSLLEARDPGDHDFASSQAIVEHATLQLLWSWYRRDRRAWNERILDGEDTAERDAP</sequence>
<evidence type="ECO:0000313" key="1">
    <source>
        <dbReference type="EMBL" id="MDG3007060.1"/>
    </source>
</evidence>
<gene>
    <name evidence="1" type="ORF">PZE19_25100</name>
</gene>
<dbReference type="EMBL" id="JARRAG010000002">
    <property type="protein sequence ID" value="MDG3007060.1"/>
    <property type="molecule type" value="Genomic_DNA"/>
</dbReference>
<reference evidence="1 2" key="1">
    <citation type="submission" date="2023-03" db="EMBL/GenBank/DDBJ databases">
        <title>Paludisphaera mucosa sp. nov. a novel planctomycete from northern fen.</title>
        <authorList>
            <person name="Ivanova A."/>
        </authorList>
    </citation>
    <scope>NUCLEOTIDE SEQUENCE [LARGE SCALE GENOMIC DNA]</scope>
    <source>
        <strain evidence="1 2">Pla2</strain>
    </source>
</reference>
<dbReference type="Proteomes" id="UP001216907">
    <property type="component" value="Unassembled WGS sequence"/>
</dbReference>
<protein>
    <submittedName>
        <fullName evidence="1">Uncharacterized protein</fullName>
    </submittedName>
</protein>
<dbReference type="RefSeq" id="WP_277863350.1">
    <property type="nucleotide sequence ID" value="NZ_JARRAG010000002.1"/>
</dbReference>
<accession>A0ABT6FI39</accession>